<protein>
    <submittedName>
        <fullName evidence="9">Rod shape-determining protein MreD</fullName>
    </submittedName>
</protein>
<evidence type="ECO:0000256" key="4">
    <source>
        <dbReference type="ARBA" id="ARBA00022692"/>
    </source>
</evidence>
<keyword evidence="5" id="KW-0133">Cell shape</keyword>
<feature type="transmembrane region" description="Helical" evidence="8">
    <location>
        <begin position="6"/>
        <end position="29"/>
    </location>
</feature>
<dbReference type="EMBL" id="JARGEQ010000016">
    <property type="protein sequence ID" value="MDF1585209.1"/>
    <property type="molecule type" value="Genomic_DNA"/>
</dbReference>
<comment type="subcellular location">
    <subcellularLocation>
        <location evidence="1">Cell membrane</location>
        <topology evidence="1">Multi-pass membrane protein</topology>
    </subcellularLocation>
</comment>
<accession>A0AAP3XPH8</accession>
<evidence type="ECO:0000256" key="2">
    <source>
        <dbReference type="ARBA" id="ARBA00007776"/>
    </source>
</evidence>
<comment type="caution">
    <text evidence="9">The sequence shown here is derived from an EMBL/GenBank/DDBJ whole genome shotgun (WGS) entry which is preliminary data.</text>
</comment>
<evidence type="ECO:0000313" key="9">
    <source>
        <dbReference type="EMBL" id="MDF1585209.1"/>
    </source>
</evidence>
<keyword evidence="6 8" id="KW-1133">Transmembrane helix</keyword>
<evidence type="ECO:0000256" key="7">
    <source>
        <dbReference type="ARBA" id="ARBA00023136"/>
    </source>
</evidence>
<keyword evidence="7 8" id="KW-0472">Membrane</keyword>
<feature type="transmembrane region" description="Helical" evidence="8">
    <location>
        <begin position="147"/>
        <end position="168"/>
    </location>
</feature>
<sequence>MIGTDLAHAAALGLRRSLPALTVLLALLLDLLPAPRTGPQPVAPSLLLSVAYYWLALRPELLPTGVLFLLGLVADAAGGQPLGLTPLALLAGHVAVAACRRLLYLRAFGGLWIGFAAMLATSELVAWLVASLWQARLLSLQPAFAEATLSLAAFPAVAWLLSLLLTLLPAPVHAPGR</sequence>
<keyword evidence="3" id="KW-1003">Cell membrane</keyword>
<gene>
    <name evidence="9" type="primary">mreD</name>
    <name evidence="9" type="ORF">PZ740_02285</name>
</gene>
<dbReference type="RefSeq" id="WP_327787623.1">
    <property type="nucleotide sequence ID" value="NZ_JARGEQ010000016.1"/>
</dbReference>
<reference evidence="9 10" key="1">
    <citation type="submission" date="2023-03" db="EMBL/GenBank/DDBJ databases">
        <title>YIM 152171 draft genome.</title>
        <authorList>
            <person name="Yang Z."/>
        </authorList>
    </citation>
    <scope>NUCLEOTIDE SEQUENCE [LARGE SCALE GENOMIC DNA]</scope>
    <source>
        <strain evidence="9 10">YIM 152171</strain>
    </source>
</reference>
<dbReference type="Pfam" id="PF04093">
    <property type="entry name" value="MreD"/>
    <property type="match status" value="1"/>
</dbReference>
<dbReference type="Proteomes" id="UP001301140">
    <property type="component" value="Unassembled WGS sequence"/>
</dbReference>
<evidence type="ECO:0000256" key="3">
    <source>
        <dbReference type="ARBA" id="ARBA00022475"/>
    </source>
</evidence>
<dbReference type="InterPro" id="IPR007227">
    <property type="entry name" value="Cell_shape_determining_MreD"/>
</dbReference>
<keyword evidence="10" id="KW-1185">Reference proteome</keyword>
<keyword evidence="4 8" id="KW-0812">Transmembrane</keyword>
<dbReference type="GO" id="GO:0008360">
    <property type="term" value="P:regulation of cell shape"/>
    <property type="evidence" value="ECO:0007669"/>
    <property type="project" value="UniProtKB-KW"/>
</dbReference>
<comment type="similarity">
    <text evidence="2">Belongs to the MreD family.</text>
</comment>
<evidence type="ECO:0000313" key="10">
    <source>
        <dbReference type="Proteomes" id="UP001301140"/>
    </source>
</evidence>
<evidence type="ECO:0000256" key="1">
    <source>
        <dbReference type="ARBA" id="ARBA00004651"/>
    </source>
</evidence>
<evidence type="ECO:0000256" key="5">
    <source>
        <dbReference type="ARBA" id="ARBA00022960"/>
    </source>
</evidence>
<dbReference type="GO" id="GO:0005886">
    <property type="term" value="C:plasma membrane"/>
    <property type="evidence" value="ECO:0007669"/>
    <property type="project" value="UniProtKB-SubCell"/>
</dbReference>
<evidence type="ECO:0000256" key="6">
    <source>
        <dbReference type="ARBA" id="ARBA00022989"/>
    </source>
</evidence>
<feature type="transmembrane region" description="Helical" evidence="8">
    <location>
        <begin position="111"/>
        <end position="135"/>
    </location>
</feature>
<evidence type="ECO:0000256" key="8">
    <source>
        <dbReference type="SAM" id="Phobius"/>
    </source>
</evidence>
<proteinExistence type="inferred from homology"/>
<dbReference type="AlphaFoldDB" id="A0AAP3XPH8"/>
<organism evidence="9 10">
    <name type="scientific">Marinimicrococcus flavescens</name>
    <dbReference type="NCBI Taxonomy" id="3031815"/>
    <lineage>
        <taxon>Bacteria</taxon>
        <taxon>Pseudomonadati</taxon>
        <taxon>Pseudomonadota</taxon>
        <taxon>Alphaproteobacteria</taxon>
        <taxon>Geminicoccales</taxon>
        <taxon>Geminicoccaceae</taxon>
        <taxon>Marinimicrococcus</taxon>
    </lineage>
</organism>
<name>A0AAP3XPH8_9PROT</name>
<feature type="transmembrane region" description="Helical" evidence="8">
    <location>
        <begin position="77"/>
        <end position="99"/>
    </location>
</feature>
<dbReference type="NCBIfam" id="TIGR03426">
    <property type="entry name" value="shape_MreD"/>
    <property type="match status" value="1"/>
</dbReference>